<evidence type="ECO:0000256" key="1">
    <source>
        <dbReference type="SAM" id="MobiDB-lite"/>
    </source>
</evidence>
<protein>
    <submittedName>
        <fullName evidence="3">PhnD/SsuA/transferrin family substrate-binding protein</fullName>
    </submittedName>
</protein>
<dbReference type="PANTHER" id="PTHR35841:SF1">
    <property type="entry name" value="PHOSPHONATES-BINDING PERIPLASMIC PROTEIN"/>
    <property type="match status" value="1"/>
</dbReference>
<dbReference type="Pfam" id="PF12974">
    <property type="entry name" value="Phosphonate-bd"/>
    <property type="match status" value="1"/>
</dbReference>
<comment type="caution">
    <text evidence="3">The sequence shown here is derived from an EMBL/GenBank/DDBJ whole genome shotgun (WGS) entry which is preliminary data.</text>
</comment>
<name>A0ABV6GBI7_9BACI</name>
<evidence type="ECO:0000313" key="3">
    <source>
        <dbReference type="EMBL" id="MFC0271043.1"/>
    </source>
</evidence>
<dbReference type="Gene3D" id="3.40.190.10">
    <property type="entry name" value="Periplasmic binding protein-like II"/>
    <property type="match status" value="2"/>
</dbReference>
<feature type="signal peptide" evidence="2">
    <location>
        <begin position="1"/>
        <end position="18"/>
    </location>
</feature>
<organism evidence="3 4">
    <name type="scientific">Metabacillus herbersteinensis</name>
    <dbReference type="NCBI Taxonomy" id="283816"/>
    <lineage>
        <taxon>Bacteria</taxon>
        <taxon>Bacillati</taxon>
        <taxon>Bacillota</taxon>
        <taxon>Bacilli</taxon>
        <taxon>Bacillales</taxon>
        <taxon>Bacillaceae</taxon>
        <taxon>Metabacillus</taxon>
    </lineage>
</organism>
<feature type="region of interest" description="Disordered" evidence="1">
    <location>
        <begin position="22"/>
        <end position="48"/>
    </location>
</feature>
<keyword evidence="2" id="KW-0732">Signal</keyword>
<dbReference type="SUPFAM" id="SSF53850">
    <property type="entry name" value="Periplasmic binding protein-like II"/>
    <property type="match status" value="1"/>
</dbReference>
<dbReference type="EMBL" id="JBHLVO010000003">
    <property type="protein sequence ID" value="MFC0271043.1"/>
    <property type="molecule type" value="Genomic_DNA"/>
</dbReference>
<keyword evidence="4" id="KW-1185">Reference proteome</keyword>
<reference evidence="3 4" key="1">
    <citation type="submission" date="2024-09" db="EMBL/GenBank/DDBJ databases">
        <authorList>
            <person name="Sun Q."/>
            <person name="Mori K."/>
        </authorList>
    </citation>
    <scope>NUCLEOTIDE SEQUENCE [LARGE SCALE GENOMIC DNA]</scope>
    <source>
        <strain evidence="3 4">CCM 7228</strain>
    </source>
</reference>
<accession>A0ABV6GBI7</accession>
<sequence length="358" mass="38860">MKKALLFILTLTFFSILAACSSTSNSSTGESTADAETKTTGATEEGGTLTIAWYPNESGADLKDAREEIGRVVEEATGKTVEHQTTTDYIIAIEALANGNADLAFMGAQGYIEANTKNKNVQPLVVPSGPSGTLEDAVYHSWLAVKNGNEDEYKDGENFSIDNIVDKKFSFVSNSSTSGFKVPSEGIVSYFNKKDEYKDLTAEDLLEGGNFFSEVLYGGSHQGSAVNLLTDKADIAAFCDTCVNNYVEVAEGEENKAGSVYKVKEDAAEPFNTVTGEEFKVISVTPVLNAPFAVNMDNVSEETRTALVEAFTSDELANNEKLFVPEDSEVSGLFKKTDDERFLEVEDAWFNPIRELSK</sequence>
<dbReference type="PANTHER" id="PTHR35841">
    <property type="entry name" value="PHOSPHONATES-BINDING PERIPLASMIC PROTEIN"/>
    <property type="match status" value="1"/>
</dbReference>
<dbReference type="PROSITE" id="PS51257">
    <property type="entry name" value="PROKAR_LIPOPROTEIN"/>
    <property type="match status" value="1"/>
</dbReference>
<dbReference type="Proteomes" id="UP001589854">
    <property type="component" value="Unassembled WGS sequence"/>
</dbReference>
<evidence type="ECO:0000313" key="4">
    <source>
        <dbReference type="Proteomes" id="UP001589854"/>
    </source>
</evidence>
<dbReference type="RefSeq" id="WP_378931671.1">
    <property type="nucleotide sequence ID" value="NZ_JBHLVO010000003.1"/>
</dbReference>
<feature type="chain" id="PRO_5046044409" evidence="2">
    <location>
        <begin position="19"/>
        <end position="358"/>
    </location>
</feature>
<evidence type="ECO:0000256" key="2">
    <source>
        <dbReference type="SAM" id="SignalP"/>
    </source>
</evidence>
<gene>
    <name evidence="3" type="ORF">ACFFIX_06215</name>
</gene>
<proteinExistence type="predicted"/>